<keyword evidence="1" id="KW-0472">Membrane</keyword>
<proteinExistence type="predicted"/>
<dbReference type="EMBL" id="LAZR01026410">
    <property type="protein sequence ID" value="KKL68830.1"/>
    <property type="molecule type" value="Genomic_DNA"/>
</dbReference>
<feature type="transmembrane region" description="Helical" evidence="1">
    <location>
        <begin position="12"/>
        <end position="29"/>
    </location>
</feature>
<dbReference type="AlphaFoldDB" id="A0A0F9GHD7"/>
<evidence type="ECO:0000256" key="1">
    <source>
        <dbReference type="SAM" id="Phobius"/>
    </source>
</evidence>
<accession>A0A0F9GHD7</accession>
<evidence type="ECO:0000313" key="2">
    <source>
        <dbReference type="EMBL" id="KKL68830.1"/>
    </source>
</evidence>
<protein>
    <recommendedName>
        <fullName evidence="3">Holin</fullName>
    </recommendedName>
</protein>
<keyword evidence="1" id="KW-1133">Transmembrane helix</keyword>
<evidence type="ECO:0008006" key="3">
    <source>
        <dbReference type="Google" id="ProtNLM"/>
    </source>
</evidence>
<gene>
    <name evidence="2" type="ORF">LCGC14_2121020</name>
</gene>
<comment type="caution">
    <text evidence="2">The sequence shown here is derived from an EMBL/GenBank/DDBJ whole genome shotgun (WGS) entry which is preliminary data.</text>
</comment>
<reference evidence="2" key="1">
    <citation type="journal article" date="2015" name="Nature">
        <title>Complex archaea that bridge the gap between prokaryotes and eukaryotes.</title>
        <authorList>
            <person name="Spang A."/>
            <person name="Saw J.H."/>
            <person name="Jorgensen S.L."/>
            <person name="Zaremba-Niedzwiedzka K."/>
            <person name="Martijn J."/>
            <person name="Lind A.E."/>
            <person name="van Eijk R."/>
            <person name="Schleper C."/>
            <person name="Guy L."/>
            <person name="Ettema T.J."/>
        </authorList>
    </citation>
    <scope>NUCLEOTIDE SEQUENCE</scope>
</reference>
<keyword evidence="1" id="KW-0812">Transmembrane</keyword>
<name>A0A0F9GHD7_9ZZZZ</name>
<organism evidence="2">
    <name type="scientific">marine sediment metagenome</name>
    <dbReference type="NCBI Taxonomy" id="412755"/>
    <lineage>
        <taxon>unclassified sequences</taxon>
        <taxon>metagenomes</taxon>
        <taxon>ecological metagenomes</taxon>
    </lineage>
</organism>
<sequence length="60" mass="6390">MKNLLQRLKGKKTYILAVLVGIVTTAHALGWIETHAYITLLGLLGAGSAATLRDGINNSK</sequence>